<dbReference type="AlphaFoldDB" id="Q1N091"/>
<feature type="transmembrane region" description="Helical" evidence="2">
    <location>
        <begin position="46"/>
        <end position="65"/>
    </location>
</feature>
<dbReference type="GO" id="GO:0005886">
    <property type="term" value="C:plasma membrane"/>
    <property type="evidence" value="ECO:0007669"/>
    <property type="project" value="TreeGrafter"/>
</dbReference>
<comment type="caution">
    <text evidence="3">The sequence shown here is derived from an EMBL/GenBank/DDBJ whole genome shotgun (WGS) entry which is preliminary data.</text>
</comment>
<dbReference type="PANTHER" id="PTHR32309:SF13">
    <property type="entry name" value="FERRIC ENTEROBACTIN TRANSPORT PROTEIN FEPE"/>
    <property type="match status" value="1"/>
</dbReference>
<dbReference type="OrthoDB" id="5497849at2"/>
<name>Q1N091_9GAMM</name>
<protein>
    <submittedName>
        <fullName evidence="3">KpsE protein</fullName>
    </submittedName>
</protein>
<proteinExistence type="predicted"/>
<dbReference type="HOGENOM" id="CLU_027864_2_0_6"/>
<sequence>MSEPAKQLSSFQRKARKLQRDPKQFFVDSKAYVSTRKAAYIAWAKLGSFAIVLLASLLVVTYYGIVASPRYVSETQFVVKQAGSNEAALMGIAAIATTSSSSRDALIIKEYVLSREMAIKLDEKIALKEHYANSEWDFFSRLSKDATIEEYVEFYKNRITVRHDELSDILYIEVQAYTNDFALLLGQEVLQQSEAFINTLGDKMAQEQLIYAKKEVERLHNNMKVQQQRLLTFQNSNQLYSPEQQGSALLTAIGTLQSEVIQAEAKLKEMQSVMHDDAAEVRSQKNLISSLKQQLSEEKAKLTSEDQVSLNKVNAQYQEIKLNTELAAAMYQSALSGMETVRSDAYRKLKHLLVIQHPRQPQEDKYPRRIYSIVTWFVSLLLIYFLGRLVWTIIKEHKD</sequence>
<dbReference type="STRING" id="207949.RED65_08054"/>
<accession>Q1N091</accession>
<dbReference type="RefSeq" id="WP_007018847.1">
    <property type="nucleotide sequence ID" value="NZ_CH724119.1"/>
</dbReference>
<reference evidence="3 4" key="1">
    <citation type="submission" date="2006-03" db="EMBL/GenBank/DDBJ databases">
        <authorList>
            <person name="Pinhassi J."/>
            <person name="Pedros-Alio C."/>
            <person name="Ferriera S."/>
            <person name="Johnson J."/>
            <person name="Kravitz S."/>
            <person name="Halpern A."/>
            <person name="Remington K."/>
            <person name="Beeson K."/>
            <person name="Tran B."/>
            <person name="Rogers Y.-H."/>
            <person name="Friedman R."/>
            <person name="Venter J.C."/>
        </authorList>
    </citation>
    <scope>NUCLEOTIDE SEQUENCE [LARGE SCALE GENOMIC DNA]</scope>
    <source>
        <strain evidence="3 4">RED65</strain>
    </source>
</reference>
<keyword evidence="2" id="KW-1133">Transmembrane helix</keyword>
<feature type="transmembrane region" description="Helical" evidence="2">
    <location>
        <begin position="370"/>
        <end position="391"/>
    </location>
</feature>
<evidence type="ECO:0000256" key="1">
    <source>
        <dbReference type="SAM" id="Coils"/>
    </source>
</evidence>
<dbReference type="PANTHER" id="PTHR32309">
    <property type="entry name" value="TYROSINE-PROTEIN KINASE"/>
    <property type="match status" value="1"/>
</dbReference>
<keyword evidence="2" id="KW-0472">Membrane</keyword>
<evidence type="ECO:0000313" key="3">
    <source>
        <dbReference type="EMBL" id="EAT11626.1"/>
    </source>
</evidence>
<dbReference type="InterPro" id="IPR050445">
    <property type="entry name" value="Bact_polysacc_biosynth/exp"/>
</dbReference>
<keyword evidence="2" id="KW-0812">Transmembrane</keyword>
<dbReference type="Proteomes" id="UP000004263">
    <property type="component" value="Unassembled WGS sequence"/>
</dbReference>
<evidence type="ECO:0000313" key="4">
    <source>
        <dbReference type="Proteomes" id="UP000004263"/>
    </source>
</evidence>
<gene>
    <name evidence="3" type="ORF">RED65_08054</name>
</gene>
<evidence type="ECO:0000256" key="2">
    <source>
        <dbReference type="SAM" id="Phobius"/>
    </source>
</evidence>
<keyword evidence="1" id="KW-0175">Coiled coil</keyword>
<dbReference type="GO" id="GO:0004713">
    <property type="term" value="F:protein tyrosine kinase activity"/>
    <property type="evidence" value="ECO:0007669"/>
    <property type="project" value="TreeGrafter"/>
</dbReference>
<keyword evidence="4" id="KW-1185">Reference proteome</keyword>
<dbReference type="EMBL" id="AAQH01000015">
    <property type="protein sequence ID" value="EAT11626.1"/>
    <property type="molecule type" value="Genomic_DNA"/>
</dbReference>
<feature type="coiled-coil region" evidence="1">
    <location>
        <begin position="253"/>
        <end position="301"/>
    </location>
</feature>
<organism evidence="3 4">
    <name type="scientific">Bermanella marisrubri</name>
    <dbReference type="NCBI Taxonomy" id="207949"/>
    <lineage>
        <taxon>Bacteria</taxon>
        <taxon>Pseudomonadati</taxon>
        <taxon>Pseudomonadota</taxon>
        <taxon>Gammaproteobacteria</taxon>
        <taxon>Oceanospirillales</taxon>
        <taxon>Oceanospirillaceae</taxon>
        <taxon>Bermanella</taxon>
    </lineage>
</organism>